<dbReference type="EMBL" id="LR796694">
    <property type="protein sequence ID" value="CAB4159751.1"/>
    <property type="molecule type" value="Genomic_DNA"/>
</dbReference>
<proteinExistence type="predicted"/>
<sequence length="429" mass="46213">MPGTAIAQAGNYSLLVDTGFNVNAFLLDDDIKGVLDNPTFVLDGNTDFADVTASATQISVKRGRRDIGDQFGAGSMTFTINDVDGIFNPFDENGPYYNQPDALPGLAPLRAVELIRYDDNGNPHYLYRGKVVNYNYNFALDGIDSVTVFCSDAFYLLSQTFMAELNVTPETSGERIETVLDLPEVNYPTGAARNIDPGTVDLGHDSDYTVPAGTNVLGYLLQINQTAEFGRLFVSRAGVLTFTPRVGQTLTGPVIDFMDDGTGVPYDGLGITFEADAVTNRVYIEALDGKTSTADDLVSQGLYFVQTNSITNSLLHVQAQIDTAATYLLDGTPEARYNSVETVFGALTDAQRDTVAVVDISDTVSIQRTFVTGSSTTTLAQELAVEGVEHEITLNGHRVLLFTSPTVIVYELVLDNPVTGIIDALNVLG</sequence>
<protein>
    <submittedName>
        <fullName evidence="1">Uncharacterized protein</fullName>
    </submittedName>
</protein>
<accession>A0A6J5NQX2</accession>
<gene>
    <name evidence="1" type="ORF">UFOVP718_2</name>
</gene>
<organism evidence="1">
    <name type="scientific">uncultured Caudovirales phage</name>
    <dbReference type="NCBI Taxonomy" id="2100421"/>
    <lineage>
        <taxon>Viruses</taxon>
        <taxon>Duplodnaviria</taxon>
        <taxon>Heunggongvirae</taxon>
        <taxon>Uroviricota</taxon>
        <taxon>Caudoviricetes</taxon>
        <taxon>Peduoviridae</taxon>
        <taxon>Maltschvirus</taxon>
        <taxon>Maltschvirus maltsch</taxon>
    </lineage>
</organism>
<evidence type="ECO:0000313" key="1">
    <source>
        <dbReference type="EMBL" id="CAB4159751.1"/>
    </source>
</evidence>
<name>A0A6J5NQX2_9CAUD</name>
<reference evidence="1" key="1">
    <citation type="submission" date="2020-04" db="EMBL/GenBank/DDBJ databases">
        <authorList>
            <person name="Chiriac C."/>
            <person name="Salcher M."/>
            <person name="Ghai R."/>
            <person name="Kavagutti S V."/>
        </authorList>
    </citation>
    <scope>NUCLEOTIDE SEQUENCE</scope>
</reference>